<evidence type="ECO:0000313" key="11">
    <source>
        <dbReference type="EMBL" id="NKX45282.1"/>
    </source>
</evidence>
<proteinExistence type="inferred from homology"/>
<evidence type="ECO:0000256" key="4">
    <source>
        <dbReference type="ARBA" id="ARBA00022490"/>
    </source>
</evidence>
<keyword evidence="12" id="KW-1185">Reference proteome</keyword>
<keyword evidence="7" id="KW-0547">Nucleotide-binding</keyword>
<name>A0A7X6JX90_9RHOB</name>
<organism evidence="11 12">
    <name type="scientific">Roseicyclus persicicus</name>
    <dbReference type="NCBI Taxonomy" id="2650661"/>
    <lineage>
        <taxon>Bacteria</taxon>
        <taxon>Pseudomonadati</taxon>
        <taxon>Pseudomonadota</taxon>
        <taxon>Alphaproteobacteria</taxon>
        <taxon>Rhodobacterales</taxon>
        <taxon>Roseobacteraceae</taxon>
        <taxon>Roseicyclus</taxon>
    </lineage>
</organism>
<dbReference type="PANTHER" id="PTHR33540:SF2">
    <property type="entry name" value="TRNA THREONYLCARBAMOYLADENOSINE BIOSYNTHESIS PROTEIN TSAE"/>
    <property type="match status" value="1"/>
</dbReference>
<dbReference type="GO" id="GO:0005737">
    <property type="term" value="C:cytoplasm"/>
    <property type="evidence" value="ECO:0007669"/>
    <property type="project" value="UniProtKB-SubCell"/>
</dbReference>
<evidence type="ECO:0000256" key="6">
    <source>
        <dbReference type="ARBA" id="ARBA00022723"/>
    </source>
</evidence>
<dbReference type="Gene3D" id="3.40.50.300">
    <property type="entry name" value="P-loop containing nucleotide triphosphate hydrolases"/>
    <property type="match status" value="1"/>
</dbReference>
<dbReference type="GO" id="GO:0002949">
    <property type="term" value="P:tRNA threonylcarbamoyladenosine modification"/>
    <property type="evidence" value="ECO:0007669"/>
    <property type="project" value="InterPro"/>
</dbReference>
<evidence type="ECO:0000256" key="10">
    <source>
        <dbReference type="ARBA" id="ARBA00032441"/>
    </source>
</evidence>
<evidence type="ECO:0000256" key="9">
    <source>
        <dbReference type="ARBA" id="ARBA00022842"/>
    </source>
</evidence>
<dbReference type="InterPro" id="IPR003442">
    <property type="entry name" value="T6A_TsaE"/>
</dbReference>
<dbReference type="PANTHER" id="PTHR33540">
    <property type="entry name" value="TRNA THREONYLCARBAMOYLADENOSINE BIOSYNTHESIS PROTEIN TSAE"/>
    <property type="match status" value="1"/>
</dbReference>
<comment type="caution">
    <text evidence="11">The sequence shown here is derived from an EMBL/GenBank/DDBJ whole genome shotgun (WGS) entry which is preliminary data.</text>
</comment>
<dbReference type="AlphaFoldDB" id="A0A7X6JX90"/>
<keyword evidence="5" id="KW-0819">tRNA processing</keyword>
<dbReference type="InterPro" id="IPR027417">
    <property type="entry name" value="P-loop_NTPase"/>
</dbReference>
<keyword evidence="9" id="KW-0460">Magnesium</keyword>
<dbReference type="GO" id="GO:0005524">
    <property type="term" value="F:ATP binding"/>
    <property type="evidence" value="ECO:0007669"/>
    <property type="project" value="UniProtKB-KW"/>
</dbReference>
<evidence type="ECO:0000313" key="12">
    <source>
        <dbReference type="Proteomes" id="UP000526408"/>
    </source>
</evidence>
<evidence type="ECO:0000256" key="5">
    <source>
        <dbReference type="ARBA" id="ARBA00022694"/>
    </source>
</evidence>
<evidence type="ECO:0000256" key="3">
    <source>
        <dbReference type="ARBA" id="ARBA00019010"/>
    </source>
</evidence>
<evidence type="ECO:0000256" key="1">
    <source>
        <dbReference type="ARBA" id="ARBA00004496"/>
    </source>
</evidence>
<evidence type="ECO:0000256" key="7">
    <source>
        <dbReference type="ARBA" id="ARBA00022741"/>
    </source>
</evidence>
<sequence length="181" mass="18674">MTAVPLPTDPELAAPPPGWVPCARAVLPDPGATEALARALAPRLAPGDTLLLQGQLGAGKSHFARALVRALIGPGGETAEVPSPTFTLVQVYDTPAGEVWHADLYRLSDPQEAVELGLDAAMEDAICLVEWPDRIAPDWPAGAVSLRLAAMPGAPDARALTLVAPPGSDLATRVAAAMEGR</sequence>
<evidence type="ECO:0000256" key="2">
    <source>
        <dbReference type="ARBA" id="ARBA00007599"/>
    </source>
</evidence>
<comment type="similarity">
    <text evidence="2">Belongs to the TsaE family.</text>
</comment>
<keyword evidence="6" id="KW-0479">Metal-binding</keyword>
<dbReference type="EMBL" id="JAAZQQ010000003">
    <property type="protein sequence ID" value="NKX45282.1"/>
    <property type="molecule type" value="Genomic_DNA"/>
</dbReference>
<reference evidence="11 12" key="1">
    <citation type="submission" date="2020-04" db="EMBL/GenBank/DDBJ databases">
        <authorList>
            <person name="Yoon J."/>
        </authorList>
    </citation>
    <scope>NUCLEOTIDE SEQUENCE [LARGE SCALE GENOMIC DNA]</scope>
    <source>
        <strain evidence="11 12">KMU-115</strain>
    </source>
</reference>
<dbReference type="SUPFAM" id="SSF52540">
    <property type="entry name" value="P-loop containing nucleoside triphosphate hydrolases"/>
    <property type="match status" value="1"/>
</dbReference>
<dbReference type="Proteomes" id="UP000526408">
    <property type="component" value="Unassembled WGS sequence"/>
</dbReference>
<evidence type="ECO:0000256" key="8">
    <source>
        <dbReference type="ARBA" id="ARBA00022840"/>
    </source>
</evidence>
<dbReference type="NCBIfam" id="TIGR00150">
    <property type="entry name" value="T6A_YjeE"/>
    <property type="match status" value="1"/>
</dbReference>
<comment type="subcellular location">
    <subcellularLocation>
        <location evidence="1">Cytoplasm</location>
    </subcellularLocation>
</comment>
<keyword evidence="11" id="KW-0808">Transferase</keyword>
<dbReference type="Pfam" id="PF02367">
    <property type="entry name" value="TsaE"/>
    <property type="match status" value="1"/>
</dbReference>
<dbReference type="GO" id="GO:0046872">
    <property type="term" value="F:metal ion binding"/>
    <property type="evidence" value="ECO:0007669"/>
    <property type="project" value="UniProtKB-KW"/>
</dbReference>
<accession>A0A7X6JX90</accession>
<keyword evidence="8" id="KW-0067">ATP-binding</keyword>
<keyword evidence="4" id="KW-0963">Cytoplasm</keyword>
<dbReference type="GO" id="GO:0016740">
    <property type="term" value="F:transferase activity"/>
    <property type="evidence" value="ECO:0007669"/>
    <property type="project" value="UniProtKB-KW"/>
</dbReference>
<gene>
    <name evidence="11" type="primary">tsaE</name>
    <name evidence="11" type="ORF">HCU73_11850</name>
</gene>
<protein>
    <recommendedName>
        <fullName evidence="3">tRNA threonylcarbamoyladenosine biosynthesis protein TsaE</fullName>
    </recommendedName>
    <alternativeName>
        <fullName evidence="10">t(6)A37 threonylcarbamoyladenosine biosynthesis protein TsaE</fullName>
    </alternativeName>
</protein>